<keyword evidence="2" id="KW-1185">Reference proteome</keyword>
<proteinExistence type="predicted"/>
<evidence type="ECO:0000313" key="1">
    <source>
        <dbReference type="EMBL" id="KRR07264.1"/>
    </source>
</evidence>
<organism evidence="1 2">
    <name type="scientific">Bradyrhizobium jicamae</name>
    <dbReference type="NCBI Taxonomy" id="280332"/>
    <lineage>
        <taxon>Bacteria</taxon>
        <taxon>Pseudomonadati</taxon>
        <taxon>Pseudomonadota</taxon>
        <taxon>Alphaproteobacteria</taxon>
        <taxon>Hyphomicrobiales</taxon>
        <taxon>Nitrobacteraceae</taxon>
        <taxon>Bradyrhizobium</taxon>
    </lineage>
</organism>
<comment type="caution">
    <text evidence="1">The sequence shown here is derived from an EMBL/GenBank/DDBJ whole genome shotgun (WGS) entry which is preliminary data.</text>
</comment>
<dbReference type="STRING" id="280332.CQ12_00250"/>
<reference evidence="1 2" key="1">
    <citation type="submission" date="2014-03" db="EMBL/GenBank/DDBJ databases">
        <title>Bradyrhizobium valentinum sp. nov., isolated from effective nodules of Lupinus mariae-josephae, a lupine endemic of basic-lime soils in Eastern Spain.</title>
        <authorList>
            <person name="Duran D."/>
            <person name="Rey L."/>
            <person name="Navarro A."/>
            <person name="Busquets A."/>
            <person name="Imperial J."/>
            <person name="Ruiz-Argueso T."/>
        </authorList>
    </citation>
    <scope>NUCLEOTIDE SEQUENCE [LARGE SCALE GENOMIC DNA]</scope>
    <source>
        <strain evidence="1 2">PAC68</strain>
    </source>
</reference>
<dbReference type="AlphaFoldDB" id="A0A0R3LQE2"/>
<accession>A0A0R3LQE2</accession>
<gene>
    <name evidence="1" type="ORF">CQ12_00250</name>
</gene>
<name>A0A0R3LQE2_9BRAD</name>
<evidence type="ECO:0000313" key="2">
    <source>
        <dbReference type="Proteomes" id="UP000050863"/>
    </source>
</evidence>
<dbReference type="Proteomes" id="UP000050863">
    <property type="component" value="Unassembled WGS sequence"/>
</dbReference>
<protein>
    <submittedName>
        <fullName evidence="1">Uncharacterized protein</fullName>
    </submittedName>
</protein>
<sequence length="66" mass="7289">MSLSHAVQRTLEIKLNPHYAHSMTLGIVTNINFLKQVFSLPRLLRADGTVLSPVIAKTENTEATCP</sequence>
<dbReference type="EMBL" id="LLXZ01000102">
    <property type="protein sequence ID" value="KRR07264.1"/>
    <property type="molecule type" value="Genomic_DNA"/>
</dbReference>